<evidence type="ECO:0000313" key="2">
    <source>
        <dbReference type="Proteomes" id="UP000287166"/>
    </source>
</evidence>
<protein>
    <submittedName>
        <fullName evidence="1">Uncharacterized protein</fullName>
    </submittedName>
</protein>
<dbReference type="InParanoid" id="A0A401GPQ9"/>
<dbReference type="Proteomes" id="UP000287166">
    <property type="component" value="Unassembled WGS sequence"/>
</dbReference>
<sequence length="121" mass="12772">MVEELVNRVVVETEVGLVNEVVVDCMTAVAVGADDDGLDTVAAGIAEVAVDVVGTGADTEAEADKLTDKGLLGLIEPGLEMEEMGLFEELPDRDDILILDNPEVGVGDCNDGTLDKWKWGK</sequence>
<proteinExistence type="predicted"/>
<dbReference type="GeneID" id="38780661"/>
<dbReference type="RefSeq" id="XP_027614657.1">
    <property type="nucleotide sequence ID" value="XM_027758856.1"/>
</dbReference>
<dbReference type="AlphaFoldDB" id="A0A401GPQ9"/>
<keyword evidence="2" id="KW-1185">Reference proteome</keyword>
<gene>
    <name evidence="1" type="ORF">SCP_0508000</name>
</gene>
<name>A0A401GPQ9_9APHY</name>
<dbReference type="EMBL" id="BFAD01000005">
    <property type="protein sequence ID" value="GBE83744.1"/>
    <property type="molecule type" value="Genomic_DNA"/>
</dbReference>
<accession>A0A401GPQ9</accession>
<reference evidence="1 2" key="1">
    <citation type="journal article" date="2018" name="Sci. Rep.">
        <title>Genome sequence of the cauliflower mushroom Sparassis crispa (Hanabiratake) and its association with beneficial usage.</title>
        <authorList>
            <person name="Kiyama R."/>
            <person name="Furutani Y."/>
            <person name="Kawaguchi K."/>
            <person name="Nakanishi T."/>
        </authorList>
    </citation>
    <scope>NUCLEOTIDE SEQUENCE [LARGE SCALE GENOMIC DNA]</scope>
</reference>
<comment type="caution">
    <text evidence="1">The sequence shown here is derived from an EMBL/GenBank/DDBJ whole genome shotgun (WGS) entry which is preliminary data.</text>
</comment>
<organism evidence="1 2">
    <name type="scientific">Sparassis crispa</name>
    <dbReference type="NCBI Taxonomy" id="139825"/>
    <lineage>
        <taxon>Eukaryota</taxon>
        <taxon>Fungi</taxon>
        <taxon>Dikarya</taxon>
        <taxon>Basidiomycota</taxon>
        <taxon>Agaricomycotina</taxon>
        <taxon>Agaricomycetes</taxon>
        <taxon>Polyporales</taxon>
        <taxon>Sparassidaceae</taxon>
        <taxon>Sparassis</taxon>
    </lineage>
</organism>
<evidence type="ECO:0000313" key="1">
    <source>
        <dbReference type="EMBL" id="GBE83744.1"/>
    </source>
</evidence>